<reference evidence="3" key="1">
    <citation type="journal article" date="2019" name="Int. J. Syst. Evol. Microbiol.">
        <title>The Global Catalogue of Microorganisms (GCM) 10K type strain sequencing project: providing services to taxonomists for standard genome sequencing and annotation.</title>
        <authorList>
            <consortium name="The Broad Institute Genomics Platform"/>
            <consortium name="The Broad Institute Genome Sequencing Center for Infectious Disease"/>
            <person name="Wu L."/>
            <person name="Ma J."/>
        </authorList>
    </citation>
    <scope>NUCLEOTIDE SEQUENCE [LARGE SCALE GENOMIC DNA]</scope>
    <source>
        <strain evidence="3">KCTC 52416</strain>
    </source>
</reference>
<name>A0ABV7JQ96_9SPHI</name>
<protein>
    <submittedName>
        <fullName evidence="2">FRG domain-containing protein</fullName>
    </submittedName>
</protein>
<proteinExistence type="predicted"/>
<dbReference type="EMBL" id="JBHRTA010000038">
    <property type="protein sequence ID" value="MFC3199033.1"/>
    <property type="molecule type" value="Genomic_DNA"/>
</dbReference>
<sequence>MEKEIATLEDYIRYLQALKQEHMPKGRVGDFLYRGQAGDIPLLPKILRLTPRDGDLLLAERELLNEFKRANPLLIDPYQVKNDWDFLTLGQHYGLPTRFLDWTHNALAALWFAASSATDSVVADAGGPVIVWVFMADSSDFLADECTGHPFDLEESKLFRPRIIKQRINNQSGVFSVHSTAALINRQQFDDLGDYRSKLVKIKIPKADACGILDDLHSLGVDAFSIFPELEGLCAYLQWKFFR</sequence>
<gene>
    <name evidence="2" type="ORF">ACFOET_15520</name>
</gene>
<organism evidence="2 3">
    <name type="scientific">Parapedobacter deserti</name>
    <dbReference type="NCBI Taxonomy" id="1912957"/>
    <lineage>
        <taxon>Bacteria</taxon>
        <taxon>Pseudomonadati</taxon>
        <taxon>Bacteroidota</taxon>
        <taxon>Sphingobacteriia</taxon>
        <taxon>Sphingobacteriales</taxon>
        <taxon>Sphingobacteriaceae</taxon>
        <taxon>Parapedobacter</taxon>
    </lineage>
</organism>
<evidence type="ECO:0000313" key="3">
    <source>
        <dbReference type="Proteomes" id="UP001595526"/>
    </source>
</evidence>
<dbReference type="SMART" id="SM00901">
    <property type="entry name" value="FRG"/>
    <property type="match status" value="1"/>
</dbReference>
<dbReference type="Pfam" id="PF08867">
    <property type="entry name" value="FRG"/>
    <property type="match status" value="1"/>
</dbReference>
<accession>A0ABV7JQ96</accession>
<dbReference type="Proteomes" id="UP001595526">
    <property type="component" value="Unassembled WGS sequence"/>
</dbReference>
<feature type="domain" description="FRG" evidence="1">
    <location>
        <begin position="27"/>
        <end position="123"/>
    </location>
</feature>
<dbReference type="RefSeq" id="WP_379024261.1">
    <property type="nucleotide sequence ID" value="NZ_JBHRTA010000038.1"/>
</dbReference>
<keyword evidence="3" id="KW-1185">Reference proteome</keyword>
<evidence type="ECO:0000313" key="2">
    <source>
        <dbReference type="EMBL" id="MFC3199033.1"/>
    </source>
</evidence>
<comment type="caution">
    <text evidence="2">The sequence shown here is derived from an EMBL/GenBank/DDBJ whole genome shotgun (WGS) entry which is preliminary data.</text>
</comment>
<dbReference type="InterPro" id="IPR014966">
    <property type="entry name" value="FRG-dom"/>
</dbReference>
<evidence type="ECO:0000259" key="1">
    <source>
        <dbReference type="SMART" id="SM00901"/>
    </source>
</evidence>